<dbReference type="EMBL" id="DF973654">
    <property type="protein sequence ID" value="GAU37099.1"/>
    <property type="molecule type" value="Genomic_DNA"/>
</dbReference>
<dbReference type="Proteomes" id="UP000242715">
    <property type="component" value="Unassembled WGS sequence"/>
</dbReference>
<gene>
    <name evidence="1" type="ORF">TSUD_278860</name>
</gene>
<keyword evidence="2" id="KW-1185">Reference proteome</keyword>
<dbReference type="AlphaFoldDB" id="A0A2Z6P0E8"/>
<sequence>MGLLINLKVRHLETGVGRDGMDTGAQWCNVRGIEIGSLGQMMAAVVLGWQSWHHEESNQQLFTSVYVIGSSLKRIGKQIDCI</sequence>
<proteinExistence type="predicted"/>
<name>A0A2Z6P0E8_TRISU</name>
<evidence type="ECO:0000313" key="1">
    <source>
        <dbReference type="EMBL" id="GAU37099.1"/>
    </source>
</evidence>
<protein>
    <submittedName>
        <fullName evidence="1">Uncharacterized protein</fullName>
    </submittedName>
</protein>
<accession>A0A2Z6P0E8</accession>
<organism evidence="1 2">
    <name type="scientific">Trifolium subterraneum</name>
    <name type="common">Subterranean clover</name>
    <dbReference type="NCBI Taxonomy" id="3900"/>
    <lineage>
        <taxon>Eukaryota</taxon>
        <taxon>Viridiplantae</taxon>
        <taxon>Streptophyta</taxon>
        <taxon>Embryophyta</taxon>
        <taxon>Tracheophyta</taxon>
        <taxon>Spermatophyta</taxon>
        <taxon>Magnoliopsida</taxon>
        <taxon>eudicotyledons</taxon>
        <taxon>Gunneridae</taxon>
        <taxon>Pentapetalae</taxon>
        <taxon>rosids</taxon>
        <taxon>fabids</taxon>
        <taxon>Fabales</taxon>
        <taxon>Fabaceae</taxon>
        <taxon>Papilionoideae</taxon>
        <taxon>50 kb inversion clade</taxon>
        <taxon>NPAAA clade</taxon>
        <taxon>Hologalegina</taxon>
        <taxon>IRL clade</taxon>
        <taxon>Trifolieae</taxon>
        <taxon>Trifolium</taxon>
    </lineage>
</organism>
<evidence type="ECO:0000313" key="2">
    <source>
        <dbReference type="Proteomes" id="UP000242715"/>
    </source>
</evidence>
<reference evidence="2" key="1">
    <citation type="journal article" date="2017" name="Front. Plant Sci.">
        <title>Climate Clever Clovers: New Paradigm to Reduce the Environmental Footprint of Ruminants by Breeding Low Methanogenic Forages Utilizing Haplotype Variation.</title>
        <authorList>
            <person name="Kaur P."/>
            <person name="Appels R."/>
            <person name="Bayer P.E."/>
            <person name="Keeble-Gagnere G."/>
            <person name="Wang J."/>
            <person name="Hirakawa H."/>
            <person name="Shirasawa K."/>
            <person name="Vercoe P."/>
            <person name="Stefanova K."/>
            <person name="Durmic Z."/>
            <person name="Nichols P."/>
            <person name="Revell C."/>
            <person name="Isobe S.N."/>
            <person name="Edwards D."/>
            <person name="Erskine W."/>
        </authorList>
    </citation>
    <scope>NUCLEOTIDE SEQUENCE [LARGE SCALE GENOMIC DNA]</scope>
    <source>
        <strain evidence="2">cv. Daliak</strain>
    </source>
</reference>